<dbReference type="InterPro" id="IPR042080">
    <property type="entry name" value="RNA_2'-PTrans_N"/>
</dbReference>
<dbReference type="NCBIfam" id="NF002014">
    <property type="entry name" value="PRK00819.1-4"/>
    <property type="match status" value="1"/>
</dbReference>
<dbReference type="SUPFAM" id="SSF56399">
    <property type="entry name" value="ADP-ribosylation"/>
    <property type="match status" value="1"/>
</dbReference>
<evidence type="ECO:0000313" key="6">
    <source>
        <dbReference type="EMBL" id="GAA4343808.1"/>
    </source>
</evidence>
<dbReference type="InterPro" id="IPR022928">
    <property type="entry name" value="RNA_2'-PTrans_KptA"/>
</dbReference>
<keyword evidence="7" id="KW-1185">Reference proteome</keyword>
<proteinExistence type="inferred from homology"/>
<dbReference type="PANTHER" id="PTHR12684:SF2">
    <property type="entry name" value="TRNA 2'-PHOSPHOTRANSFERASE 1"/>
    <property type="match status" value="1"/>
</dbReference>
<dbReference type="Gene3D" id="3.20.170.30">
    <property type="match status" value="1"/>
</dbReference>
<evidence type="ECO:0000256" key="2">
    <source>
        <dbReference type="ARBA" id="ARBA00022679"/>
    </source>
</evidence>
<dbReference type="HAMAP" id="MF_00299">
    <property type="entry name" value="KptA"/>
    <property type="match status" value="1"/>
</dbReference>
<dbReference type="Proteomes" id="UP001501725">
    <property type="component" value="Unassembled WGS sequence"/>
</dbReference>
<evidence type="ECO:0000256" key="4">
    <source>
        <dbReference type="ARBA" id="ARBA00025212"/>
    </source>
</evidence>
<accession>A0ABP8HSS5</accession>
<dbReference type="InterPro" id="IPR002745">
    <property type="entry name" value="Ptrans_KptA/Tpt1"/>
</dbReference>
<dbReference type="EMBL" id="BAABGY010000018">
    <property type="protein sequence ID" value="GAA4343808.1"/>
    <property type="molecule type" value="Genomic_DNA"/>
</dbReference>
<reference evidence="7" key="1">
    <citation type="journal article" date="2019" name="Int. J. Syst. Evol. Microbiol.">
        <title>The Global Catalogue of Microorganisms (GCM) 10K type strain sequencing project: providing services to taxonomists for standard genome sequencing and annotation.</title>
        <authorList>
            <consortium name="The Broad Institute Genomics Platform"/>
            <consortium name="The Broad Institute Genome Sequencing Center for Infectious Disease"/>
            <person name="Wu L."/>
            <person name="Ma J."/>
        </authorList>
    </citation>
    <scope>NUCLEOTIDE SEQUENCE [LARGE SCALE GENOMIC DNA]</scope>
    <source>
        <strain evidence="7">JCM 17919</strain>
    </source>
</reference>
<keyword evidence="2 5" id="KW-0808">Transferase</keyword>
<name>A0ABP8HSS5_9BACT</name>
<dbReference type="InterPro" id="IPR042081">
    <property type="entry name" value="RNA_2'-PTrans_C"/>
</dbReference>
<gene>
    <name evidence="5" type="primary">kptA</name>
    <name evidence="6" type="ORF">GCM10023184_44360</name>
</gene>
<evidence type="ECO:0000256" key="3">
    <source>
        <dbReference type="ARBA" id="ARBA00023027"/>
    </source>
</evidence>
<dbReference type="Pfam" id="PF01885">
    <property type="entry name" value="PTS_2-RNA"/>
    <property type="match status" value="1"/>
</dbReference>
<comment type="caution">
    <text evidence="6">The sequence shown here is derived from an EMBL/GenBank/DDBJ whole genome shotgun (WGS) entry which is preliminary data.</text>
</comment>
<evidence type="ECO:0000256" key="1">
    <source>
        <dbReference type="ARBA" id="ARBA00009836"/>
    </source>
</evidence>
<keyword evidence="3 5" id="KW-0520">NAD</keyword>
<sequence length="179" mass="19134">MSSDVRISKFLSLVLRHDPARIGITLDAGGWTPVDELLRCLTAAGMPLTRASLDALVATNPKQRFAYNDDRTCIRASQGHSVPVALGYEPLPPPEVLYHGTANRFLEAILREGLNPGARHGVHLSADVATARSVGGRHGTPVVLEVAAAAMAADGFSFTRSENGVWITDAVPPQYLKVI</sequence>
<dbReference type="PANTHER" id="PTHR12684">
    <property type="entry name" value="PUTATIVE PHOSPHOTRANSFERASE"/>
    <property type="match status" value="1"/>
</dbReference>
<organism evidence="6 7">
    <name type="scientific">Flaviaesturariibacter amylovorans</name>
    <dbReference type="NCBI Taxonomy" id="1084520"/>
    <lineage>
        <taxon>Bacteria</taxon>
        <taxon>Pseudomonadati</taxon>
        <taxon>Bacteroidota</taxon>
        <taxon>Chitinophagia</taxon>
        <taxon>Chitinophagales</taxon>
        <taxon>Chitinophagaceae</taxon>
        <taxon>Flaviaestuariibacter</taxon>
    </lineage>
</organism>
<protein>
    <recommendedName>
        <fullName evidence="5">Probable RNA 2'-phosphotransferase</fullName>
        <ecNumber evidence="5">2.7.1.-</ecNumber>
    </recommendedName>
</protein>
<evidence type="ECO:0000313" key="7">
    <source>
        <dbReference type="Proteomes" id="UP001501725"/>
    </source>
</evidence>
<dbReference type="EC" id="2.7.1.-" evidence="5"/>
<comment type="similarity">
    <text evidence="1 5">Belongs to the KptA/TPT1 family.</text>
</comment>
<dbReference type="Gene3D" id="1.10.10.970">
    <property type="entry name" value="RNA 2'-phosphotransferase, Tpt1/KptA family, N-terminal domain"/>
    <property type="match status" value="1"/>
</dbReference>
<evidence type="ECO:0000256" key="5">
    <source>
        <dbReference type="HAMAP-Rule" id="MF_00299"/>
    </source>
</evidence>
<dbReference type="RefSeq" id="WP_345258192.1">
    <property type="nucleotide sequence ID" value="NZ_BAABGY010000018.1"/>
</dbReference>
<comment type="function">
    <text evidence="4 5">Removes the 2'-phosphate from RNA via an intermediate in which the phosphate is ADP-ribosylated by NAD followed by a presumed transesterification to release the RNA and generate ADP-ribose 1''-2''-cyclic phosphate (APPR&gt;P). May function as an ADP-ribosylase.</text>
</comment>